<proteinExistence type="inferred from homology"/>
<dbReference type="GO" id="GO:0005524">
    <property type="term" value="F:ATP binding"/>
    <property type="evidence" value="ECO:0007669"/>
    <property type="project" value="UniProtKB-KW"/>
</dbReference>
<evidence type="ECO:0000256" key="1">
    <source>
        <dbReference type="ARBA" id="ARBA00001946"/>
    </source>
</evidence>
<evidence type="ECO:0000256" key="5">
    <source>
        <dbReference type="RuleBase" id="RU003651"/>
    </source>
</evidence>
<protein>
    <recommendedName>
        <fullName evidence="7">AAA+ ATPase domain-containing protein</fullName>
    </recommendedName>
</protein>
<organism evidence="8 9">
    <name type="scientific">Colocasia esculenta</name>
    <name type="common">Wild taro</name>
    <name type="synonym">Arum esculentum</name>
    <dbReference type="NCBI Taxonomy" id="4460"/>
    <lineage>
        <taxon>Eukaryota</taxon>
        <taxon>Viridiplantae</taxon>
        <taxon>Streptophyta</taxon>
        <taxon>Embryophyta</taxon>
        <taxon>Tracheophyta</taxon>
        <taxon>Spermatophyta</taxon>
        <taxon>Magnoliopsida</taxon>
        <taxon>Liliopsida</taxon>
        <taxon>Araceae</taxon>
        <taxon>Aroideae</taxon>
        <taxon>Colocasieae</taxon>
        <taxon>Colocasia</taxon>
    </lineage>
</organism>
<comment type="caution">
    <text evidence="8">The sequence shown here is derived from an EMBL/GenBank/DDBJ whole genome shotgun (WGS) entry which is preliminary data.</text>
</comment>
<dbReference type="Pfam" id="PF14363">
    <property type="entry name" value="AAA_assoc"/>
    <property type="match status" value="1"/>
</dbReference>
<dbReference type="InterPro" id="IPR050747">
    <property type="entry name" value="Mitochondrial_chaperone_BCS1"/>
</dbReference>
<evidence type="ECO:0000256" key="4">
    <source>
        <dbReference type="ARBA" id="ARBA00049360"/>
    </source>
</evidence>
<dbReference type="InterPro" id="IPR003593">
    <property type="entry name" value="AAA+_ATPase"/>
</dbReference>
<dbReference type="OrthoDB" id="10251412at2759"/>
<accession>A0A843VMT5</accession>
<dbReference type="PANTHER" id="PTHR23070">
    <property type="entry name" value="BCS1 AAA-TYPE ATPASE"/>
    <property type="match status" value="1"/>
</dbReference>
<evidence type="ECO:0000313" key="9">
    <source>
        <dbReference type="Proteomes" id="UP000652761"/>
    </source>
</evidence>
<dbReference type="InterPro" id="IPR003960">
    <property type="entry name" value="ATPase_AAA_CS"/>
</dbReference>
<dbReference type="GO" id="GO:0016887">
    <property type="term" value="F:ATP hydrolysis activity"/>
    <property type="evidence" value="ECO:0007669"/>
    <property type="project" value="InterPro"/>
</dbReference>
<keyword evidence="5" id="KW-0547">Nucleotide-binding</keyword>
<reference evidence="8" key="1">
    <citation type="submission" date="2017-07" db="EMBL/GenBank/DDBJ databases">
        <title>Taro Niue Genome Assembly and Annotation.</title>
        <authorList>
            <person name="Atibalentja N."/>
            <person name="Keating K."/>
            <person name="Fields C.J."/>
        </authorList>
    </citation>
    <scope>NUCLEOTIDE SEQUENCE</scope>
    <source>
        <strain evidence="8">Niue_2</strain>
        <tissue evidence="8">Leaf</tissue>
    </source>
</reference>
<dbReference type="InterPro" id="IPR025753">
    <property type="entry name" value="AAA_N_dom"/>
</dbReference>
<name>A0A843VMT5_COLES</name>
<evidence type="ECO:0000256" key="3">
    <source>
        <dbReference type="ARBA" id="ARBA00022842"/>
    </source>
</evidence>
<keyword evidence="5" id="KW-0067">ATP-binding</keyword>
<keyword evidence="9" id="KW-1185">Reference proteome</keyword>
<dbReference type="EMBL" id="NMUH01002114">
    <property type="protein sequence ID" value="MQL97898.1"/>
    <property type="molecule type" value="Genomic_DNA"/>
</dbReference>
<dbReference type="InterPro" id="IPR027417">
    <property type="entry name" value="P-loop_NTPase"/>
</dbReference>
<evidence type="ECO:0000259" key="7">
    <source>
        <dbReference type="SMART" id="SM00382"/>
    </source>
</evidence>
<dbReference type="Pfam" id="PF00004">
    <property type="entry name" value="AAA"/>
    <property type="match status" value="2"/>
</dbReference>
<sequence>MAFDMQSLGSLLVTIFFIRSMVNEFVPQRVLNSIQRTLLDRLLPCRESSMVIEEFDPQGYSEIFEHALKYLSFRFSESASVVKVADDGISSRGYSFAIDLNQTLHDELDGVLVRWNFRVKESLLLGRSGTNRVRYLELSFGKMHTDFVRHHYFPAILRIARQQEATGRLRKLYTNSSTGDRGSLWSSVVFDHPSTFDTLAVDPELKASLMNDLKQFTAKGDYYKRVGRTWKRGYLIYGPPGTGKTSLIAAMANYLEFDVYDLELSAVTCNSQLRKLLVETRRRSLIVIEDIDRSINAITSHNNNAGAAGGHNNRARERMSEDGWCVDGSSNHWFGDVEGAEGGTGELSLSGILNFMDGLWSSCGQERLMVVTTNHKDRLDPALLRPGRLDMHIHLSYCGVPALRALATNYLYPKGDVIGEGKGIPAASSGGGAGDGSGSHYGGEEWEEVERLVGQAEVTPATVAETFLGSASPGAARSLLAELLRQEAARNDKNNLQEEERQRCRPKP</sequence>
<dbReference type="Proteomes" id="UP000652761">
    <property type="component" value="Unassembled WGS sequence"/>
</dbReference>
<dbReference type="GO" id="GO:0006950">
    <property type="term" value="P:response to stress"/>
    <property type="evidence" value="ECO:0007669"/>
    <property type="project" value="UniProtKB-ARBA"/>
</dbReference>
<gene>
    <name evidence="8" type="ORF">Taro_030590</name>
</gene>
<dbReference type="SUPFAM" id="SSF52540">
    <property type="entry name" value="P-loop containing nucleoside triphosphate hydrolases"/>
    <property type="match status" value="1"/>
</dbReference>
<dbReference type="SMART" id="SM00382">
    <property type="entry name" value="AAA"/>
    <property type="match status" value="1"/>
</dbReference>
<dbReference type="InterPro" id="IPR003959">
    <property type="entry name" value="ATPase_AAA_core"/>
</dbReference>
<evidence type="ECO:0000256" key="2">
    <source>
        <dbReference type="ARBA" id="ARBA00007448"/>
    </source>
</evidence>
<comment type="cofactor">
    <cofactor evidence="1">
        <name>Mg(2+)</name>
        <dbReference type="ChEBI" id="CHEBI:18420"/>
    </cofactor>
</comment>
<dbReference type="Gene3D" id="3.40.50.300">
    <property type="entry name" value="P-loop containing nucleotide triphosphate hydrolases"/>
    <property type="match status" value="1"/>
</dbReference>
<dbReference type="AlphaFoldDB" id="A0A843VMT5"/>
<feature type="region of interest" description="Disordered" evidence="6">
    <location>
        <begin position="489"/>
        <end position="508"/>
    </location>
</feature>
<feature type="domain" description="AAA+ ATPase" evidence="7">
    <location>
        <begin position="230"/>
        <end position="399"/>
    </location>
</feature>
<keyword evidence="3" id="KW-0460">Magnesium</keyword>
<dbReference type="PROSITE" id="PS00674">
    <property type="entry name" value="AAA"/>
    <property type="match status" value="1"/>
</dbReference>
<comment type="catalytic activity">
    <reaction evidence="4">
        <text>ATP + H2O = ADP + phosphate + H(+)</text>
        <dbReference type="Rhea" id="RHEA:13065"/>
        <dbReference type="ChEBI" id="CHEBI:15377"/>
        <dbReference type="ChEBI" id="CHEBI:15378"/>
        <dbReference type="ChEBI" id="CHEBI:30616"/>
        <dbReference type="ChEBI" id="CHEBI:43474"/>
        <dbReference type="ChEBI" id="CHEBI:456216"/>
    </reaction>
</comment>
<evidence type="ECO:0000313" key="8">
    <source>
        <dbReference type="EMBL" id="MQL97898.1"/>
    </source>
</evidence>
<evidence type="ECO:0000256" key="6">
    <source>
        <dbReference type="SAM" id="MobiDB-lite"/>
    </source>
</evidence>
<comment type="similarity">
    <text evidence="2">Belongs to the AAA ATPase family. BCS1 subfamily.</text>
</comment>